<feature type="binding site" evidence="14">
    <location>
        <position position="835"/>
    </location>
    <ligand>
        <name>Mn(2+)</name>
        <dbReference type="ChEBI" id="CHEBI:29035"/>
        <label>3</label>
    </ligand>
</feature>
<feature type="binding site" evidence="14">
    <location>
        <position position="285"/>
    </location>
    <ligand>
        <name>ATP</name>
        <dbReference type="ChEBI" id="CHEBI:30616"/>
        <label>1</label>
    </ligand>
</feature>
<feature type="region of interest" description="Carboxyphosphate synthetic domain" evidence="14">
    <location>
        <begin position="1"/>
        <end position="402"/>
    </location>
</feature>
<dbReference type="InterPro" id="IPR005479">
    <property type="entry name" value="CPAse_ATP-bd"/>
</dbReference>
<proteinExistence type="inferred from homology"/>
<evidence type="ECO:0000256" key="1">
    <source>
        <dbReference type="ARBA" id="ARBA00005077"/>
    </source>
</evidence>
<evidence type="ECO:0000256" key="4">
    <source>
        <dbReference type="ARBA" id="ARBA00022598"/>
    </source>
</evidence>
<dbReference type="SUPFAM" id="SSF48108">
    <property type="entry name" value="Carbamoyl phosphate synthetase, large subunit connection domain"/>
    <property type="match status" value="1"/>
</dbReference>
<feature type="region of interest" description="Allosteric domain" evidence="14">
    <location>
        <begin position="942"/>
        <end position="1081"/>
    </location>
</feature>
<feature type="binding site" evidence="14">
    <location>
        <position position="299"/>
    </location>
    <ligand>
        <name>ATP</name>
        <dbReference type="ChEBI" id="CHEBI:30616"/>
        <label>1</label>
    </ligand>
</feature>
<feature type="binding site" evidence="14">
    <location>
        <position position="793"/>
    </location>
    <ligand>
        <name>ATP</name>
        <dbReference type="ChEBI" id="CHEBI:30616"/>
        <label>2</label>
    </ligand>
</feature>
<dbReference type="PRINTS" id="PR00098">
    <property type="entry name" value="CPSASE"/>
</dbReference>
<feature type="binding site" evidence="14">
    <location>
        <position position="299"/>
    </location>
    <ligand>
        <name>Mn(2+)</name>
        <dbReference type="ChEBI" id="CHEBI:29035"/>
        <label>2</label>
    </ligand>
</feature>
<keyword evidence="6" id="KW-0479">Metal-binding</keyword>
<dbReference type="Pfam" id="PF02142">
    <property type="entry name" value="MGS"/>
    <property type="match status" value="1"/>
</dbReference>
<dbReference type="NCBIfam" id="TIGR01369">
    <property type="entry name" value="CPSaseII_lrg"/>
    <property type="match status" value="1"/>
</dbReference>
<keyword evidence="5 14" id="KW-0028">Amino-acid biosynthesis</keyword>
<comment type="pathway">
    <text evidence="14">Pyrimidine metabolism; UMP biosynthesis via de novo pathway; (S)-dihydroorotate from bicarbonate: step 1/3.</text>
</comment>
<evidence type="ECO:0000256" key="10">
    <source>
        <dbReference type="ARBA" id="ARBA00022842"/>
    </source>
</evidence>
<keyword evidence="8 14" id="KW-0547">Nucleotide-binding</keyword>
<feature type="binding site" evidence="14">
    <location>
        <position position="762"/>
    </location>
    <ligand>
        <name>ATP</name>
        <dbReference type="ChEBI" id="CHEBI:30616"/>
        <label>2</label>
    </ligand>
</feature>
<keyword evidence="3 14" id="KW-0055">Arginine biosynthesis</keyword>
<gene>
    <name evidence="14 17" type="primary">carB</name>
    <name evidence="17" type="ORF">ACFQ00_17515</name>
</gene>
<feature type="binding site" evidence="14">
    <location>
        <position position="835"/>
    </location>
    <ligand>
        <name>ATP</name>
        <dbReference type="ChEBI" id="CHEBI:30616"/>
        <label>2</label>
    </ligand>
</feature>
<dbReference type="EMBL" id="JBHTIK010000015">
    <property type="protein sequence ID" value="MFD0850138.1"/>
    <property type="molecule type" value="Genomic_DNA"/>
</dbReference>
<keyword evidence="7 14" id="KW-0677">Repeat</keyword>
<dbReference type="InterPro" id="IPR036914">
    <property type="entry name" value="MGS-like_dom_sf"/>
</dbReference>
<dbReference type="PROSITE" id="PS50975">
    <property type="entry name" value="ATP_GRASP"/>
    <property type="match status" value="2"/>
</dbReference>
<feature type="binding site" evidence="14">
    <location>
        <position position="285"/>
    </location>
    <ligand>
        <name>Mn(2+)</name>
        <dbReference type="ChEBI" id="CHEBI:29035"/>
        <label>1</label>
    </ligand>
</feature>
<dbReference type="SMART" id="SM00851">
    <property type="entry name" value="MGS"/>
    <property type="match status" value="1"/>
</dbReference>
<dbReference type="SMART" id="SM01096">
    <property type="entry name" value="CPSase_L_D3"/>
    <property type="match status" value="1"/>
</dbReference>
<comment type="catalytic activity">
    <reaction evidence="13 14">
        <text>hydrogencarbonate + NH4(+) + 2 ATP = carbamoyl phosphate + 2 ADP + phosphate + 2 H(+)</text>
        <dbReference type="Rhea" id="RHEA:18029"/>
        <dbReference type="ChEBI" id="CHEBI:15378"/>
        <dbReference type="ChEBI" id="CHEBI:17544"/>
        <dbReference type="ChEBI" id="CHEBI:28938"/>
        <dbReference type="ChEBI" id="CHEBI:30616"/>
        <dbReference type="ChEBI" id="CHEBI:43474"/>
        <dbReference type="ChEBI" id="CHEBI:58228"/>
        <dbReference type="ChEBI" id="CHEBI:456216"/>
        <dbReference type="EC" id="6.3.4.16"/>
    </reaction>
</comment>
<evidence type="ECO:0000256" key="8">
    <source>
        <dbReference type="ARBA" id="ARBA00022741"/>
    </source>
</evidence>
<sequence length="1081" mass="116035">MPKRTDISSILIIGAGPIVIGQACEFDYSGTQACKALREEGYRIILVNSNPATIMTDPDMADATYVEPITPEMVAKIIEKERPDAVLPTMGGQTALNTALALARDGTLEKYGVELIGADAEAIDKAEDRLKFREAMDKIGLESARSGIAHTLDEAFEVLERTGLPSIIRPSFTMGGTGGGVAYNRKEFEDIVRGGLDASPTTEVLIEESLLGWKEYEMEVVRDRNDNAIIICSIENVDPMGVHTGDSITVAPALTLTDKEYQIMRNASIAVLREIGVETGGSNVQFAVNPKDGRLVVIEMNPRVSRSSALASKATGFPIAKVAAKLAVGYTLDEIENDITGATPASFEPTIDYVVTKIPRFAFEKFKGAANTLTTAMKSVGEVMAIGRSIHESMQKALRGLETGLTGFDEVEALAGAGNDEVEAALALATPDRLLVVAEAIRRGISDADIHRLSAYDPWFIARIREIVDAEEKVRENGLPKGADDFRALKAMGFSDARLATLVGWHEAAVAEQRRGLGVRPVFKRIDTCAAEFEAKTPYMYSTYEAPSFGAPEDESQPTDAKKVVILGGGPNRIGQGIEFDYCCCHACFALDEAGYETIMVNCNPETVSTDYDTSDRLYFEPLTTEDVLEILNVEMSNGTLAGVIVQFGGQTPLKLAQGLEDAGIPILGTSPDAIDLAEDRERFAKLVGDLGLKQPSNGLARSLEEAIREADRIGYPVLLRPSYVLGGRAMEVVENQTQLETYIATAVKVSGSSPVLVDQYLRDAVEVDVDALSDGTDVVVAGVLQHIEEAGVHSGDSACSLPPYSLSDEVVAEIERQTVALAKALKVKGLMNVQYAVKDGAVYLIEVNPRASRTVPFVAKAIGRPIAKIAARVMAGEPLASFGPINRDIPYIAVKEAVFPFARFPGVDPILGPEMKSTGEVMGIDADFATAFAKSQLGAGTTLPDSGTVFVSVKDTDKPVILTAAKSLIDLGFRIVATSGTASYLAEQGIAVEPVNKVLEGRPHIVDRIKDGDIDLIFNTTEGAQSLKDSQSIRASALYGKIPYYTTAAESLATVMAIRAMRQQPLAVRSLQSYYSDLDT</sequence>
<dbReference type="Pfam" id="PF02787">
    <property type="entry name" value="CPSase_L_D3"/>
    <property type="match status" value="1"/>
</dbReference>
<comment type="caution">
    <text evidence="17">The sequence shown here is derived from an EMBL/GenBank/DDBJ whole genome shotgun (WGS) entry which is preliminary data.</text>
</comment>
<feature type="binding site" evidence="14">
    <location>
        <position position="299"/>
    </location>
    <ligand>
        <name>Mn(2+)</name>
        <dbReference type="ChEBI" id="CHEBI:29035"/>
        <label>1</label>
    </ligand>
</feature>
<evidence type="ECO:0000313" key="18">
    <source>
        <dbReference type="Proteomes" id="UP001597124"/>
    </source>
</evidence>
<evidence type="ECO:0000256" key="12">
    <source>
        <dbReference type="ARBA" id="ARBA00023211"/>
    </source>
</evidence>
<feature type="domain" description="MGS-like" evidence="16">
    <location>
        <begin position="942"/>
        <end position="1081"/>
    </location>
</feature>
<evidence type="ECO:0000259" key="16">
    <source>
        <dbReference type="PROSITE" id="PS51855"/>
    </source>
</evidence>
<dbReference type="NCBIfam" id="NF009455">
    <property type="entry name" value="PRK12815.1"/>
    <property type="match status" value="1"/>
</dbReference>
<comment type="catalytic activity">
    <reaction evidence="14">
        <text>hydrogencarbonate + L-glutamine + 2 ATP + H2O = carbamoyl phosphate + L-glutamate + 2 ADP + phosphate + 2 H(+)</text>
        <dbReference type="Rhea" id="RHEA:18633"/>
        <dbReference type="ChEBI" id="CHEBI:15377"/>
        <dbReference type="ChEBI" id="CHEBI:15378"/>
        <dbReference type="ChEBI" id="CHEBI:17544"/>
        <dbReference type="ChEBI" id="CHEBI:29985"/>
        <dbReference type="ChEBI" id="CHEBI:30616"/>
        <dbReference type="ChEBI" id="CHEBI:43474"/>
        <dbReference type="ChEBI" id="CHEBI:58228"/>
        <dbReference type="ChEBI" id="CHEBI:58359"/>
        <dbReference type="ChEBI" id="CHEBI:456216"/>
        <dbReference type="EC" id="6.3.5.5"/>
    </reaction>
</comment>
<feature type="binding site" evidence="14">
    <location>
        <position position="301"/>
    </location>
    <ligand>
        <name>Mn(2+)</name>
        <dbReference type="ChEBI" id="CHEBI:29035"/>
        <label>2</label>
    </ligand>
</feature>
<feature type="binding site" evidence="14">
    <location>
        <position position="835"/>
    </location>
    <ligand>
        <name>Mg(2+)</name>
        <dbReference type="ChEBI" id="CHEBI:18420"/>
        <label>3</label>
    </ligand>
</feature>
<feature type="binding site" evidence="14">
    <location>
        <position position="285"/>
    </location>
    <ligand>
        <name>Mg(2+)</name>
        <dbReference type="ChEBI" id="CHEBI:18420"/>
        <label>1</label>
    </ligand>
</feature>
<feature type="binding site" evidence="14">
    <location>
        <position position="767"/>
    </location>
    <ligand>
        <name>ATP</name>
        <dbReference type="ChEBI" id="CHEBI:30616"/>
        <label>2</label>
    </ligand>
</feature>
<dbReference type="InterPro" id="IPR006275">
    <property type="entry name" value="CPSase_lsu"/>
</dbReference>
<evidence type="ECO:0000313" key="17">
    <source>
        <dbReference type="EMBL" id="MFD0850138.1"/>
    </source>
</evidence>
<feature type="binding site" evidence="14">
    <location>
        <position position="175"/>
    </location>
    <ligand>
        <name>ATP</name>
        <dbReference type="ChEBI" id="CHEBI:30616"/>
        <label>1</label>
    </ligand>
</feature>
<feature type="binding site" evidence="14">
    <location>
        <position position="241"/>
    </location>
    <ligand>
        <name>ATP</name>
        <dbReference type="ChEBI" id="CHEBI:30616"/>
        <label>1</label>
    </ligand>
</feature>
<feature type="binding site" evidence="14">
    <location>
        <position position="301"/>
    </location>
    <ligand>
        <name>Mg(2+)</name>
        <dbReference type="ChEBI" id="CHEBI:18420"/>
        <label>2</label>
    </ligand>
</feature>
<feature type="binding site" evidence="14">
    <location>
        <position position="849"/>
    </location>
    <ligand>
        <name>Mg(2+)</name>
        <dbReference type="ChEBI" id="CHEBI:18420"/>
        <label>4</label>
    </ligand>
</feature>
<feature type="binding site" evidence="14">
    <location>
        <position position="795"/>
    </location>
    <ligand>
        <name>ATP</name>
        <dbReference type="ChEBI" id="CHEBI:30616"/>
        <label>2</label>
    </ligand>
</feature>
<evidence type="ECO:0000256" key="11">
    <source>
        <dbReference type="ARBA" id="ARBA00022975"/>
    </source>
</evidence>
<dbReference type="EC" id="6.3.5.5" evidence="14"/>
<comment type="function">
    <text evidence="14">Large subunit of the glutamine-dependent carbamoyl phosphate synthetase (CPSase). CPSase catalyzes the formation of carbamoyl phosphate from the ammonia moiety of glutamine, carbonate, and phosphate donated by ATP, constituting the first step of 2 biosynthetic pathways, one leading to arginine and/or urea and the other to pyrimidine nucleotides. The large subunit (synthetase) binds the substrates ammonia (free or transferred from glutamine from the small subunit), hydrogencarbonate and ATP and carries out an ATP-coupled ligase reaction, activating hydrogencarbonate by forming carboxy phosphate which reacts with ammonia to form carbamoyl phosphate.</text>
</comment>
<feature type="binding site" evidence="14">
    <location>
        <position position="792"/>
    </location>
    <ligand>
        <name>ATP</name>
        <dbReference type="ChEBI" id="CHEBI:30616"/>
        <label>2</label>
    </ligand>
</feature>
<comment type="pathway">
    <text evidence="1 14">Amino-acid biosynthesis; L-arginine biosynthesis; carbamoyl phosphate from bicarbonate: step 1/1.</text>
</comment>
<keyword evidence="11 14" id="KW-0665">Pyrimidine biosynthesis</keyword>
<comment type="subunit">
    <text evidence="14">Composed of two chains; the small (or glutamine) chain promotes the hydrolysis of glutamine to ammonia, which is used by the large (or ammonia) chain to synthesize carbamoyl phosphate. Tetramer of heterodimers (alpha,beta)4.</text>
</comment>
<dbReference type="PANTHER" id="PTHR11405:SF53">
    <property type="entry name" value="CARBAMOYL-PHOSPHATE SYNTHASE [AMMONIA], MITOCHONDRIAL"/>
    <property type="match status" value="1"/>
</dbReference>
<feature type="binding site" evidence="14">
    <location>
        <position position="721"/>
    </location>
    <ligand>
        <name>ATP</name>
        <dbReference type="ChEBI" id="CHEBI:30616"/>
        <label>2</label>
    </ligand>
</feature>
<evidence type="ECO:0000256" key="13">
    <source>
        <dbReference type="ARBA" id="ARBA00047359"/>
    </source>
</evidence>
<comment type="domain">
    <text evidence="14">The large subunit is composed of 2 ATP-grasp domains that are involved in binding the 2 ATP molecules needed for carbamoyl phosphate synthesis. The N-terminal ATP-grasp domain (referred to as the carboxyphosphate synthetic component) catalyzes the ATP-dependent phosphorylation of hydrogencarbonate to carboxyphosphate and the subsequent nucleophilic attack by ammonia to form a carbamate intermediate. The C-terminal ATP-grasp domain (referred to as the carbamoyl phosphate synthetic component) then catalyzes the phosphorylation of carbamate with the second ATP to form the end product carbamoyl phosphate. The reactive and unstable enzyme intermediates are sequentially channeled from one active site to the next through the interior of the protein over a distance of at least 96 A.</text>
</comment>
<dbReference type="PROSITE" id="PS00867">
    <property type="entry name" value="CPSASE_2"/>
    <property type="match status" value="2"/>
</dbReference>
<dbReference type="PROSITE" id="PS51257">
    <property type="entry name" value="PROKAR_LIPOPROTEIN"/>
    <property type="match status" value="1"/>
</dbReference>
<keyword evidence="9 14" id="KW-0067">ATP-binding</keyword>
<feature type="binding site" evidence="14">
    <location>
        <position position="847"/>
    </location>
    <ligand>
        <name>Mg(2+)</name>
        <dbReference type="ChEBI" id="CHEBI:18420"/>
        <label>3</label>
    </ligand>
</feature>
<dbReference type="SUPFAM" id="SSF52440">
    <property type="entry name" value="PreATP-grasp domain"/>
    <property type="match status" value="2"/>
</dbReference>
<dbReference type="PROSITE" id="PS51855">
    <property type="entry name" value="MGS"/>
    <property type="match status" value="1"/>
</dbReference>
<keyword evidence="4 14" id="KW-0436">Ligase</keyword>
<dbReference type="Gene3D" id="1.10.1030.10">
    <property type="entry name" value="Carbamoyl-phosphate synthetase, large subunit oligomerisation domain"/>
    <property type="match status" value="1"/>
</dbReference>
<accession>A0ABW3C6K8</accession>
<feature type="binding site" evidence="14">
    <location>
        <position position="849"/>
    </location>
    <ligand>
        <name>Mn(2+)</name>
        <dbReference type="ChEBI" id="CHEBI:29035"/>
        <label>4</label>
    </ligand>
</feature>
<dbReference type="Proteomes" id="UP001597124">
    <property type="component" value="Unassembled WGS sequence"/>
</dbReference>
<keyword evidence="10" id="KW-0460">Magnesium</keyword>
<dbReference type="InterPro" id="IPR005480">
    <property type="entry name" value="CPSase_lsu_oligo"/>
</dbReference>
<dbReference type="InterPro" id="IPR005483">
    <property type="entry name" value="CPSase_dom"/>
</dbReference>
<evidence type="ECO:0000256" key="14">
    <source>
        <dbReference type="HAMAP-Rule" id="MF_01210"/>
    </source>
</evidence>
<feature type="domain" description="ATP-grasp" evidence="15">
    <location>
        <begin position="685"/>
        <end position="876"/>
    </location>
</feature>
<dbReference type="CDD" id="cd01424">
    <property type="entry name" value="MGS_CPS_II"/>
    <property type="match status" value="1"/>
</dbReference>
<comment type="similarity">
    <text evidence="2 14">Belongs to the CarB family.</text>
</comment>
<evidence type="ECO:0000256" key="6">
    <source>
        <dbReference type="ARBA" id="ARBA00022723"/>
    </source>
</evidence>
<feature type="binding site" evidence="14">
    <location>
        <position position="129"/>
    </location>
    <ligand>
        <name>ATP</name>
        <dbReference type="ChEBI" id="CHEBI:30616"/>
        <label>1</label>
    </ligand>
</feature>
<dbReference type="InterPro" id="IPR011607">
    <property type="entry name" value="MGS-like_dom"/>
</dbReference>
<dbReference type="Gene3D" id="3.40.50.20">
    <property type="match status" value="2"/>
</dbReference>
<feature type="domain" description="ATP-grasp" evidence="15">
    <location>
        <begin position="133"/>
        <end position="328"/>
    </location>
</feature>
<comment type="caution">
    <text evidence="14">Lacks conserved residue(s) required for the propagation of feature annotation.</text>
</comment>
<organism evidence="17 18">
    <name type="scientific">Sphingosinicella xenopeptidilytica</name>
    <dbReference type="NCBI Taxonomy" id="364098"/>
    <lineage>
        <taxon>Bacteria</taxon>
        <taxon>Pseudomonadati</taxon>
        <taxon>Pseudomonadota</taxon>
        <taxon>Alphaproteobacteria</taxon>
        <taxon>Sphingomonadales</taxon>
        <taxon>Sphingosinicellaceae</taxon>
        <taxon>Sphingosinicella</taxon>
    </lineage>
</organism>
<feature type="binding site" evidence="14">
    <location>
        <position position="299"/>
    </location>
    <ligand>
        <name>Mg(2+)</name>
        <dbReference type="ChEBI" id="CHEBI:18420"/>
        <label>1</label>
    </ligand>
</feature>
<feature type="binding site" evidence="14">
    <location>
        <position position="169"/>
    </location>
    <ligand>
        <name>ATP</name>
        <dbReference type="ChEBI" id="CHEBI:30616"/>
        <label>1</label>
    </ligand>
</feature>
<dbReference type="InterPro" id="IPR011761">
    <property type="entry name" value="ATP-grasp"/>
</dbReference>
<dbReference type="Pfam" id="PF25596">
    <property type="entry name" value="CPSase_L_D1"/>
    <property type="match status" value="2"/>
</dbReference>
<dbReference type="InterPro" id="IPR036897">
    <property type="entry name" value="CarbamoylP_synth_lsu_oligo_sf"/>
</dbReference>
<dbReference type="RefSeq" id="WP_381493896.1">
    <property type="nucleotide sequence ID" value="NZ_JBHTIK010000015.1"/>
</dbReference>
<dbReference type="GO" id="GO:0004088">
    <property type="term" value="F:carbamoyl-phosphate synthase (glutamine-hydrolyzing) activity"/>
    <property type="evidence" value="ECO:0007669"/>
    <property type="project" value="UniProtKB-EC"/>
</dbReference>
<feature type="binding site" evidence="14">
    <location>
        <position position="176"/>
    </location>
    <ligand>
        <name>ATP</name>
        <dbReference type="ChEBI" id="CHEBI:30616"/>
        <label>1</label>
    </ligand>
</feature>
<comment type="cofactor">
    <cofactor evidence="14">
        <name>Mg(2+)</name>
        <dbReference type="ChEBI" id="CHEBI:18420"/>
    </cofactor>
    <cofactor evidence="14">
        <name>Mn(2+)</name>
        <dbReference type="ChEBI" id="CHEBI:29035"/>
    </cofactor>
    <text evidence="14">Binds 4 Mg(2+) or Mn(2+) ions per subunit.</text>
</comment>
<evidence type="ECO:0000256" key="7">
    <source>
        <dbReference type="ARBA" id="ARBA00022737"/>
    </source>
</evidence>
<feature type="binding site" evidence="14">
    <location>
        <position position="847"/>
    </location>
    <ligand>
        <name>Mg(2+)</name>
        <dbReference type="ChEBI" id="CHEBI:18420"/>
        <label>4</label>
    </ligand>
</feature>
<dbReference type="PANTHER" id="PTHR11405">
    <property type="entry name" value="CARBAMOYLTRANSFERASE FAMILY MEMBER"/>
    <property type="match status" value="1"/>
</dbReference>
<dbReference type="InterPro" id="IPR016185">
    <property type="entry name" value="PreATP-grasp_dom_sf"/>
</dbReference>
<feature type="binding site" evidence="14">
    <location>
        <position position="210"/>
    </location>
    <ligand>
        <name>ATP</name>
        <dbReference type="ChEBI" id="CHEBI:30616"/>
        <label>1</label>
    </ligand>
</feature>
<dbReference type="SUPFAM" id="SSF56059">
    <property type="entry name" value="Glutathione synthetase ATP-binding domain-like"/>
    <property type="match status" value="2"/>
</dbReference>
<dbReference type="InterPro" id="IPR058047">
    <property type="entry name" value="CPSase_preATP-grasp"/>
</dbReference>
<feature type="binding site" evidence="14">
    <location>
        <position position="299"/>
    </location>
    <ligand>
        <name>Mg(2+)</name>
        <dbReference type="ChEBI" id="CHEBI:18420"/>
        <label>2</label>
    </ligand>
</feature>
<feature type="binding site" evidence="14">
    <location>
        <position position="794"/>
    </location>
    <ligand>
        <name>ATP</name>
        <dbReference type="ChEBI" id="CHEBI:30616"/>
        <label>2</label>
    </ligand>
</feature>
<feature type="binding site" evidence="14">
    <location>
        <position position="760"/>
    </location>
    <ligand>
        <name>ATP</name>
        <dbReference type="ChEBI" id="CHEBI:30616"/>
        <label>2</label>
    </ligand>
</feature>
<evidence type="ECO:0000256" key="5">
    <source>
        <dbReference type="ARBA" id="ARBA00022605"/>
    </source>
</evidence>
<dbReference type="Gene3D" id="3.40.50.1380">
    <property type="entry name" value="Methylglyoxal synthase-like domain"/>
    <property type="match status" value="1"/>
</dbReference>
<feature type="binding site" evidence="14">
    <location>
        <position position="243"/>
    </location>
    <ligand>
        <name>ATP</name>
        <dbReference type="ChEBI" id="CHEBI:30616"/>
        <label>1</label>
    </ligand>
</feature>
<evidence type="ECO:0000256" key="9">
    <source>
        <dbReference type="ARBA" id="ARBA00022840"/>
    </source>
</evidence>
<feature type="binding site" evidence="14">
    <location>
        <position position="215"/>
    </location>
    <ligand>
        <name>ATP</name>
        <dbReference type="ChEBI" id="CHEBI:30616"/>
        <label>1</label>
    </ligand>
</feature>
<dbReference type="HAMAP" id="MF_01210_A">
    <property type="entry name" value="CPSase_L_chain_A"/>
    <property type="match status" value="1"/>
</dbReference>
<dbReference type="SUPFAM" id="SSF52335">
    <property type="entry name" value="Methylglyoxal synthase-like"/>
    <property type="match status" value="1"/>
</dbReference>
<dbReference type="NCBIfam" id="NF003671">
    <property type="entry name" value="PRK05294.1"/>
    <property type="match status" value="1"/>
</dbReference>
<dbReference type="EC" id="6.3.4.16" evidence="14"/>
<evidence type="ECO:0000259" key="15">
    <source>
        <dbReference type="PROSITE" id="PS50975"/>
    </source>
</evidence>
<dbReference type="HAMAP" id="MF_01210_B">
    <property type="entry name" value="CPSase_L_chain_B"/>
    <property type="match status" value="1"/>
</dbReference>
<evidence type="ECO:0000256" key="3">
    <source>
        <dbReference type="ARBA" id="ARBA00022571"/>
    </source>
</evidence>
<feature type="binding site" evidence="14">
    <location>
        <position position="847"/>
    </location>
    <ligand>
        <name>Mn(2+)</name>
        <dbReference type="ChEBI" id="CHEBI:29035"/>
        <label>3</label>
    </ligand>
</feature>
<feature type="binding site" evidence="14">
    <location>
        <position position="242"/>
    </location>
    <ligand>
        <name>ATP</name>
        <dbReference type="ChEBI" id="CHEBI:30616"/>
        <label>1</label>
    </ligand>
</feature>
<feature type="binding site" evidence="14">
    <location>
        <position position="208"/>
    </location>
    <ligand>
        <name>ATP</name>
        <dbReference type="ChEBI" id="CHEBI:30616"/>
        <label>1</label>
    </ligand>
</feature>
<protein>
    <recommendedName>
        <fullName evidence="14">Carbamoyl phosphate synthase large chain</fullName>
        <ecNumber evidence="14">6.3.4.16</ecNumber>
        <ecNumber evidence="14">6.3.5.5</ecNumber>
    </recommendedName>
    <alternativeName>
        <fullName evidence="14">Carbamoyl phosphate synthetase ammonia chain</fullName>
    </alternativeName>
</protein>
<evidence type="ECO:0000256" key="2">
    <source>
        <dbReference type="ARBA" id="ARBA00009799"/>
    </source>
</evidence>
<dbReference type="Pfam" id="PF02786">
    <property type="entry name" value="CPSase_L_D2"/>
    <property type="match status" value="2"/>
</dbReference>
<keyword evidence="18" id="KW-1185">Reference proteome</keyword>
<feature type="binding site" evidence="14">
    <location>
        <position position="847"/>
    </location>
    <ligand>
        <name>ATP</name>
        <dbReference type="ChEBI" id="CHEBI:30616"/>
        <label>2</label>
    </ligand>
</feature>
<feature type="binding site" evidence="14">
    <location>
        <position position="847"/>
    </location>
    <ligand>
        <name>Mn(2+)</name>
        <dbReference type="ChEBI" id="CHEBI:29035"/>
        <label>4</label>
    </ligand>
</feature>
<reference evidence="18" key="1">
    <citation type="journal article" date="2019" name="Int. J. Syst. Evol. Microbiol.">
        <title>The Global Catalogue of Microorganisms (GCM) 10K type strain sequencing project: providing services to taxonomists for standard genome sequencing and annotation.</title>
        <authorList>
            <consortium name="The Broad Institute Genomics Platform"/>
            <consortium name="The Broad Institute Genome Sequencing Center for Infectious Disease"/>
            <person name="Wu L."/>
            <person name="Ma J."/>
        </authorList>
    </citation>
    <scope>NUCLEOTIDE SEQUENCE [LARGE SCALE GENOMIC DNA]</scope>
    <source>
        <strain evidence="18">CCUG 52537</strain>
    </source>
</reference>
<dbReference type="Gene3D" id="3.30.470.20">
    <property type="entry name" value="ATP-grasp fold, B domain"/>
    <property type="match status" value="2"/>
</dbReference>
<dbReference type="InterPro" id="IPR033937">
    <property type="entry name" value="MGS_CPS_CarB"/>
</dbReference>
<name>A0ABW3C6K8_SPHXN</name>
<dbReference type="PROSITE" id="PS00866">
    <property type="entry name" value="CPSASE_1"/>
    <property type="match status" value="1"/>
</dbReference>
<keyword evidence="12" id="KW-0464">Manganese</keyword>